<dbReference type="PANTHER" id="PTHR12300">
    <property type="entry name" value="HVA22-LIKE PROTEINS"/>
    <property type="match status" value="1"/>
</dbReference>
<name>A0AAQ3NH67_VIGMU</name>
<feature type="transmembrane region" description="Helical" evidence="1">
    <location>
        <begin position="129"/>
        <end position="148"/>
    </location>
</feature>
<dbReference type="Proteomes" id="UP001374535">
    <property type="component" value="Chromosome 5"/>
</dbReference>
<keyword evidence="1" id="KW-1133">Transmembrane helix</keyword>
<keyword evidence="1" id="KW-0812">Transmembrane</keyword>
<evidence type="ECO:0000313" key="2">
    <source>
        <dbReference type="EMBL" id="WVZ10184.1"/>
    </source>
</evidence>
<dbReference type="AlphaFoldDB" id="A0AAQ3NH67"/>
<dbReference type="EMBL" id="CP144696">
    <property type="protein sequence ID" value="WVZ10184.1"/>
    <property type="molecule type" value="Genomic_DNA"/>
</dbReference>
<dbReference type="InterPro" id="IPR004345">
    <property type="entry name" value="TB2_DP1_HVA22"/>
</dbReference>
<reference evidence="2 3" key="1">
    <citation type="journal article" date="2023" name="Life. Sci Alliance">
        <title>Evolutionary insights into 3D genome organization and epigenetic landscape of Vigna mungo.</title>
        <authorList>
            <person name="Junaid A."/>
            <person name="Singh B."/>
            <person name="Bhatia S."/>
        </authorList>
    </citation>
    <scope>NUCLEOTIDE SEQUENCE [LARGE SCALE GENOMIC DNA]</scope>
    <source>
        <strain evidence="2">Urdbean</strain>
    </source>
</reference>
<keyword evidence="1" id="KW-0472">Membrane</keyword>
<comment type="similarity">
    <text evidence="1">Belongs to the DP1 family.</text>
</comment>
<feature type="transmembrane region" description="Helical" evidence="1">
    <location>
        <begin position="160"/>
        <end position="179"/>
    </location>
</feature>
<dbReference type="PANTHER" id="PTHR12300:SF186">
    <property type="entry name" value="HVA22-LIKE PROTEIN"/>
    <property type="match status" value="1"/>
</dbReference>
<dbReference type="Pfam" id="PF03134">
    <property type="entry name" value="TB2_DP1_HVA22"/>
    <property type="match status" value="1"/>
</dbReference>
<accession>A0AAQ3NH67</accession>
<comment type="subcellular location">
    <subcellularLocation>
        <location evidence="1">Membrane</location>
        <topology evidence="1">Multi-pass membrane protein</topology>
    </subcellularLocation>
</comment>
<sequence length="263" mass="30674">MVSPPSSKPRHNLGFRRSVQRTRVTKSKCVKKRAHVACALDKEPSQKFRPIGLNEMFSIWTNPILVPSLSSSSSSPFYNPPSLALFSHISNLFYTHNLTRQNHTQIPKHGKVVDFDQPASFYCWAGRDVVIPFIIILVIVRYASVVAIESQSKLDDEQWLAYWIIYSFLSLAEMVFQPVLEWIPIWYDVKLLTAAWLVLPQFEGASYLYERFVREHIRKYVTEREHLQYHPQQSKRSANDNKTKKKFVEFVTPKKQGDHQEAY</sequence>
<protein>
    <recommendedName>
        <fullName evidence="1">HVA22-like protein</fullName>
    </recommendedName>
</protein>
<dbReference type="GO" id="GO:0016020">
    <property type="term" value="C:membrane"/>
    <property type="evidence" value="ECO:0007669"/>
    <property type="project" value="UniProtKB-SubCell"/>
</dbReference>
<evidence type="ECO:0000256" key="1">
    <source>
        <dbReference type="RuleBase" id="RU362006"/>
    </source>
</evidence>
<gene>
    <name evidence="2" type="ORF">V8G54_014714</name>
</gene>
<evidence type="ECO:0000313" key="3">
    <source>
        <dbReference type="Proteomes" id="UP001374535"/>
    </source>
</evidence>
<keyword evidence="3" id="KW-1185">Reference proteome</keyword>
<proteinExistence type="inferred from homology"/>
<organism evidence="2 3">
    <name type="scientific">Vigna mungo</name>
    <name type="common">Black gram</name>
    <name type="synonym">Phaseolus mungo</name>
    <dbReference type="NCBI Taxonomy" id="3915"/>
    <lineage>
        <taxon>Eukaryota</taxon>
        <taxon>Viridiplantae</taxon>
        <taxon>Streptophyta</taxon>
        <taxon>Embryophyta</taxon>
        <taxon>Tracheophyta</taxon>
        <taxon>Spermatophyta</taxon>
        <taxon>Magnoliopsida</taxon>
        <taxon>eudicotyledons</taxon>
        <taxon>Gunneridae</taxon>
        <taxon>Pentapetalae</taxon>
        <taxon>rosids</taxon>
        <taxon>fabids</taxon>
        <taxon>Fabales</taxon>
        <taxon>Fabaceae</taxon>
        <taxon>Papilionoideae</taxon>
        <taxon>50 kb inversion clade</taxon>
        <taxon>NPAAA clade</taxon>
        <taxon>indigoferoid/millettioid clade</taxon>
        <taxon>Phaseoleae</taxon>
        <taxon>Vigna</taxon>
    </lineage>
</organism>